<protein>
    <submittedName>
        <fullName evidence="3">Tail protein</fullName>
    </submittedName>
</protein>
<evidence type="ECO:0000259" key="2">
    <source>
        <dbReference type="Pfam" id="PF07484"/>
    </source>
</evidence>
<keyword evidence="4" id="KW-1185">Reference proteome</keyword>
<evidence type="ECO:0000313" key="4">
    <source>
        <dbReference type="Proteomes" id="UP000203902"/>
    </source>
</evidence>
<dbReference type="GeneID" id="30308074"/>
<organism evidence="3 4">
    <name type="scientific">Synechococcus phage S-CAM7</name>
    <dbReference type="NCBI Taxonomy" id="1883368"/>
    <lineage>
        <taxon>Viruses</taxon>
        <taxon>Duplodnaviria</taxon>
        <taxon>Heunggongvirae</taxon>
        <taxon>Uroviricota</taxon>
        <taxon>Caudoviricetes</taxon>
        <taxon>Pantevenvirales</taxon>
        <taxon>Kyanoviridae</taxon>
        <taxon>Mazuvirus</taxon>
        <taxon>Mazuvirus scam7</taxon>
    </lineage>
</organism>
<evidence type="ECO:0000256" key="1">
    <source>
        <dbReference type="SAM" id="MobiDB-lite"/>
    </source>
</evidence>
<accession>A0A1D8KTQ9</accession>
<feature type="compositionally biased region" description="Polar residues" evidence="1">
    <location>
        <begin position="1797"/>
        <end position="1808"/>
    </location>
</feature>
<feature type="region of interest" description="Disordered" evidence="1">
    <location>
        <begin position="1906"/>
        <end position="1941"/>
    </location>
</feature>
<sequence length="1958" mass="209980">MPLNKLENFIKNVDGRTLYVNPADLNATDSITNEGTSLTEPFRTLQRALIESARFSYVQGDNNDLIEKTTIILYPGEHTIDNRPGYGIKVDGSGDAIAVAPNGQQVTPAPVFNLASDTNFDIESPNNILWHFNSIYGGVVIPRGTSIVGMDLRKTKIRPKYVPNPTDPSVPSSAIFRVTGTCYFWQFTIFDGAENGLVFTDPQDFSENNQCRPTFSHNKLTAFEYADGVNPAIANGFELTDLQMYYSKLSNAYNEASGRQIKQKFPAQPEGFAPMLPEFEIVGAFATDPIRIASLISGDGFTPDAVITVDTVVPNDLAVGTPIKIRGVAISDYNISAKVATVINPTRFTYLIPFVRPELPARPSVSSATVTVETDTVTGASPYIFNVSMRSVWGINGMHADGSKATGFRSMVVAQFTAISLQKDDRSFVKYNEQARRYDGIDVSTTVRGAELAAGSSSTNSARVYHLDPRAIYRPGWDTTHIKMSNDAVIQIVSVFAIGFNQHFAALSGADASVTNSNSNFGQFALLSGGFKNDAFEKDDRGFVTQIVTPNTAYNPSEDAISNIGWVNIDFSLTNSQSLPGQLYLLGYSNKEDIPPYINQGFRIGGNYNETLYQPLSDESLESASICMVDNLIDGNSNVATGTDIARKTYPVIAGPGQGPTSGSTLTLPFHGLLNGETIRIFSGTGDLPENIDAATLYYANVVDAENIRISTSQSNALNDLFLDIYGGTDLRIESRVNDKTPGDAGHPIQYDDTIGNWFVHTNVNSDIYQYVKSNPTSTEGLDSVTFYQREGDNRSLDDKIYRLRYVIPKETVNAKPPTPGYVIQESSSTGARDNDDFILNDLTFTDYEYDRNPRYIVSCNFISISSEVEVRSEIPHQLFVGDKINIINVTSTNNPDAVNGRGYNGEFLVTRIIDARTFYYSSTDVNGFTRNLIGELFTNDTNDRNILLPRFQRKDNQTNTFVYRVEEISPFSETIRDGIYHLFCVNGSNQVTETFTNRFYNQPIEDLYPQLDTDNTNNNVESSTTFANSSPLGKVVIDSLQSSITRETIDKLSKSSSTNIIKTVTIGASETTLEFEREHNFSGVYGYTTLAGGSGYVDGTYYNVRLLSGAAWKGASAEVVVISGQVNSLTIMDPGSGYSGGETLNIDPSGLGGGVGASITITSDDIESSAGFVLQLTGGGLTTPDLYAPIVTVDSTTSVSIANSSIVSGISTTGMYALPTDSGTSIAAYSFDSTTGVSTFTADPTTGFGMQRGNSFVAFDSNGYPLGKYYVSSVPSPNIIETKTNSNLIDVALVGKCGYEDNDANTGSSGENIGIRGTAAFDLGVFYLETNSGTGNVLTLSARDGGVTGKVAQKLPLGRYLQIGSEIIRVASTTFGGLNLNEVTVIRGALGTNIINHPQYSKVRAISPLAIELRRPSILRASGHTFEYLGYGPGNYSTALPQLQVEQLPDEEVFLVQAQELSCGQVVYTGMSDNGDFYIGNTKYSATSGTQTTFDVPIPTVAGQNASSNNVVFDEVIVNQRLFVAGGETNQVLSQFDGPVKFTQSVNIENTLGVTGNSSFNTVDILSQENAISLTDGGALTIRGGASVGKDLYIGGTLYSTGDFSTNIVLAAEPDSPISLFENQNNGLLGIGSQPGKVVFNTTVPATGDGGDDIADADAGVVVEGGLVVRGTLLAGEVKANGLGKPGTVIMWGGTVDNVPEGYLLCNGAAYDRTTYDKLFASIGYVHGGSGNNFNVPDLRDKFITGAGSQYNTSDEGGSNTVVLTEAELPTHTHIIDNTDISHTHALDAGATASVVNDNTPLSVSGSTDDDTGKHIHSSGATSDPGNHTHSITDVQHAHSMAGFNQEDSAERSAGLIVDDDRRPNENTGWATRGAFTGITGTNGGGSHTHTISVTNLNSEHNHTLTASGNANHNHDLEGNTASSLGDHDHTAQTTGADVAHENRPPYYALVYLIQYK</sequence>
<dbReference type="Gene3D" id="3.90.1340.10">
    <property type="entry name" value="Phage tail collar domain"/>
    <property type="match status" value="1"/>
</dbReference>
<dbReference type="RefSeq" id="YP_009322953.1">
    <property type="nucleotide sequence ID" value="NC_031927.1"/>
</dbReference>
<dbReference type="InterPro" id="IPR037053">
    <property type="entry name" value="Phage_tail_collar_dom_sf"/>
</dbReference>
<feature type="domain" description="Phage tail collar" evidence="2">
    <location>
        <begin position="1688"/>
        <end position="1745"/>
    </location>
</feature>
<feature type="region of interest" description="Disordered" evidence="1">
    <location>
        <begin position="1860"/>
        <end position="1886"/>
    </location>
</feature>
<gene>
    <name evidence="3" type="ORF">C490910_020</name>
</gene>
<dbReference type="Proteomes" id="UP000203902">
    <property type="component" value="Segment"/>
</dbReference>
<dbReference type="EMBL" id="KU686212">
    <property type="protein sequence ID" value="AOV61944.1"/>
    <property type="molecule type" value="Genomic_DNA"/>
</dbReference>
<dbReference type="KEGG" id="vg:30308074"/>
<dbReference type="Pfam" id="PF07484">
    <property type="entry name" value="Collar"/>
    <property type="match status" value="1"/>
</dbReference>
<dbReference type="SUPFAM" id="SSF88874">
    <property type="entry name" value="Receptor-binding domain of short tail fibre protein gp12"/>
    <property type="match status" value="1"/>
</dbReference>
<name>A0A1D8KTQ9_9CAUD</name>
<reference evidence="3 4" key="1">
    <citation type="journal article" date="2016" name="Virology">
        <title>The genomic content and context of auxiliary metabolic genes in marine cyanomyoviruses.</title>
        <authorList>
            <person name="Crummett L.T."/>
            <person name="Puxty R.J."/>
            <person name="Weihe C."/>
            <person name="Marston M.F."/>
            <person name="Martiny J.B."/>
        </authorList>
    </citation>
    <scope>NUCLEOTIDE SEQUENCE [LARGE SCALE GENOMIC DNA]</scope>
    <source>
        <strain evidence="3">0910CC49</strain>
    </source>
</reference>
<feature type="compositionally biased region" description="Polar residues" evidence="1">
    <location>
        <begin position="1820"/>
        <end position="1832"/>
    </location>
</feature>
<feature type="region of interest" description="Disordered" evidence="1">
    <location>
        <begin position="1797"/>
        <end position="1832"/>
    </location>
</feature>
<proteinExistence type="predicted"/>
<dbReference type="InterPro" id="IPR011083">
    <property type="entry name" value="Phage_tail_collar_dom"/>
</dbReference>
<evidence type="ECO:0000313" key="3">
    <source>
        <dbReference type="EMBL" id="AOV61944.1"/>
    </source>
</evidence>